<organism evidence="1 2">
    <name type="scientific">Handelsmanbacteria sp. (strain RIFCSPLOWO2_12_FULL_64_10)</name>
    <dbReference type="NCBI Taxonomy" id="1817868"/>
    <lineage>
        <taxon>Bacteria</taxon>
        <taxon>Candidatus Handelsmaniibacteriota</taxon>
    </lineage>
</organism>
<dbReference type="Proteomes" id="UP000178606">
    <property type="component" value="Unassembled WGS sequence"/>
</dbReference>
<dbReference type="EMBL" id="MFKF01000249">
    <property type="protein sequence ID" value="OGG48429.1"/>
    <property type="molecule type" value="Genomic_DNA"/>
</dbReference>
<evidence type="ECO:0000313" key="2">
    <source>
        <dbReference type="Proteomes" id="UP000178606"/>
    </source>
</evidence>
<comment type="caution">
    <text evidence="1">The sequence shown here is derived from an EMBL/GenBank/DDBJ whole genome shotgun (WGS) entry which is preliminary data.</text>
</comment>
<gene>
    <name evidence="1" type="ORF">A3F84_14685</name>
</gene>
<sequence>MTAEEIGTLREIIALWKLREARQRFAYEGGETSFLNVRIPKALRDEIEAEAKILKLSLSDAVRDRLIRGRK</sequence>
<reference evidence="1 2" key="1">
    <citation type="journal article" date="2016" name="Nat. Commun.">
        <title>Thousands of microbial genomes shed light on interconnected biogeochemical processes in an aquifer system.</title>
        <authorList>
            <person name="Anantharaman K."/>
            <person name="Brown C.T."/>
            <person name="Hug L.A."/>
            <person name="Sharon I."/>
            <person name="Castelle C.J."/>
            <person name="Probst A.J."/>
            <person name="Thomas B.C."/>
            <person name="Singh A."/>
            <person name="Wilkins M.J."/>
            <person name="Karaoz U."/>
            <person name="Brodie E.L."/>
            <person name="Williams K.H."/>
            <person name="Hubbard S.S."/>
            <person name="Banfield J.F."/>
        </authorList>
    </citation>
    <scope>NUCLEOTIDE SEQUENCE [LARGE SCALE GENOMIC DNA]</scope>
    <source>
        <strain evidence="2">RIFCSPLOWO2_12_FULL_64_10</strain>
    </source>
</reference>
<name>A0A1F6CGW2_HANXR</name>
<protein>
    <submittedName>
        <fullName evidence="1">Uncharacterized protein</fullName>
    </submittedName>
</protein>
<dbReference type="AlphaFoldDB" id="A0A1F6CGW2"/>
<proteinExistence type="predicted"/>
<accession>A0A1F6CGW2</accession>
<evidence type="ECO:0000313" key="1">
    <source>
        <dbReference type="EMBL" id="OGG48429.1"/>
    </source>
</evidence>